<dbReference type="Proteomes" id="UP000306509">
    <property type="component" value="Unassembled WGS sequence"/>
</dbReference>
<comment type="cofactor">
    <cofactor evidence="1">
        <name>Co(2+)</name>
        <dbReference type="ChEBI" id="CHEBI:48828"/>
    </cofactor>
</comment>
<dbReference type="Pfam" id="PF07687">
    <property type="entry name" value="M20_dimer"/>
    <property type="match status" value="1"/>
</dbReference>
<dbReference type="SUPFAM" id="SSF53187">
    <property type="entry name" value="Zn-dependent exopeptidases"/>
    <property type="match status" value="1"/>
</dbReference>
<evidence type="ECO:0000256" key="17">
    <source>
        <dbReference type="ARBA" id="ARBA00078074"/>
    </source>
</evidence>
<evidence type="ECO:0000256" key="5">
    <source>
        <dbReference type="ARBA" id="ARBA00022801"/>
    </source>
</evidence>
<dbReference type="Gene3D" id="3.40.630.10">
    <property type="entry name" value="Zn peptidases"/>
    <property type="match status" value="2"/>
</dbReference>
<comment type="similarity">
    <text evidence="12">Belongs to the peptidase M20C family.</text>
</comment>
<evidence type="ECO:0000256" key="4">
    <source>
        <dbReference type="ARBA" id="ARBA00022723"/>
    </source>
</evidence>
<dbReference type="Pfam" id="PF01546">
    <property type="entry name" value="Peptidase_M20"/>
    <property type="match status" value="1"/>
</dbReference>
<keyword evidence="4" id="KW-0479">Metal-binding</keyword>
<dbReference type="GO" id="GO:0006508">
    <property type="term" value="P:proteolysis"/>
    <property type="evidence" value="ECO:0007669"/>
    <property type="project" value="UniProtKB-KW"/>
</dbReference>
<comment type="caution">
    <text evidence="19">The sequence shown here is derived from an EMBL/GenBank/DDBJ whole genome shotgun (WGS) entry which is preliminary data.</text>
</comment>
<keyword evidence="7" id="KW-0482">Metalloprotease</keyword>
<evidence type="ECO:0000259" key="18">
    <source>
        <dbReference type="Pfam" id="PF07687"/>
    </source>
</evidence>
<evidence type="ECO:0000256" key="12">
    <source>
        <dbReference type="ARBA" id="ARBA00061423"/>
    </source>
</evidence>
<evidence type="ECO:0000256" key="16">
    <source>
        <dbReference type="ARBA" id="ARBA00077688"/>
    </source>
</evidence>
<keyword evidence="8" id="KW-0170">Cobalt</keyword>
<evidence type="ECO:0000256" key="10">
    <source>
        <dbReference type="ARBA" id="ARBA00038976"/>
    </source>
</evidence>
<evidence type="ECO:0000256" key="11">
    <source>
        <dbReference type="ARBA" id="ARBA00044252"/>
    </source>
</evidence>
<dbReference type="InterPro" id="IPR036264">
    <property type="entry name" value="Bact_exopeptidase_dim_dom"/>
</dbReference>
<evidence type="ECO:0000256" key="9">
    <source>
        <dbReference type="ARBA" id="ARBA00036421"/>
    </source>
</evidence>
<evidence type="ECO:0000256" key="7">
    <source>
        <dbReference type="ARBA" id="ARBA00023049"/>
    </source>
</evidence>
<name>A0A4U8Q2U7_9FIRM</name>
<dbReference type="FunFam" id="3.40.630.10:FF:000015">
    <property type="entry name" value="Aminoacyl-histidine dipeptidase PepD"/>
    <property type="match status" value="1"/>
</dbReference>
<keyword evidence="19" id="KW-0224">Dipeptidase</keyword>
<keyword evidence="5 19" id="KW-0378">Hydrolase</keyword>
<dbReference type="EC" id="3.4.13.18" evidence="10"/>
<evidence type="ECO:0000256" key="15">
    <source>
        <dbReference type="ARBA" id="ARBA00076004"/>
    </source>
</evidence>
<dbReference type="PANTHER" id="PTHR43501:SF1">
    <property type="entry name" value="CYTOSOL NON-SPECIFIC DIPEPTIDASE"/>
    <property type="match status" value="1"/>
</dbReference>
<dbReference type="GO" id="GO:0005829">
    <property type="term" value="C:cytosol"/>
    <property type="evidence" value="ECO:0007669"/>
    <property type="project" value="TreeGrafter"/>
</dbReference>
<protein>
    <recommendedName>
        <fullName evidence="13">Cytosol non-specific dipeptidase</fullName>
        <ecNumber evidence="10">3.4.13.18</ecNumber>
    </recommendedName>
    <alternativeName>
        <fullName evidence="16">Aminoacyl-histidine dipeptidase</fullName>
    </alternativeName>
    <alternativeName>
        <fullName evidence="15">Beta-alanyl-histidine dipeptidase</fullName>
    </alternativeName>
    <alternativeName>
        <fullName evidence="14">Carnosinase</fullName>
    </alternativeName>
    <alternativeName>
        <fullName evidence="11">Peptidase D</fullName>
    </alternativeName>
    <alternativeName>
        <fullName evidence="17">Xaa-His dipeptidase</fullName>
    </alternativeName>
</protein>
<dbReference type="SUPFAM" id="SSF55031">
    <property type="entry name" value="Bacterial exopeptidase dimerisation domain"/>
    <property type="match status" value="1"/>
</dbReference>
<proteinExistence type="inferred from homology"/>
<evidence type="ECO:0000256" key="8">
    <source>
        <dbReference type="ARBA" id="ARBA00023285"/>
    </source>
</evidence>
<dbReference type="CDD" id="cd03890">
    <property type="entry name" value="M20_pepD"/>
    <property type="match status" value="1"/>
</dbReference>
<evidence type="ECO:0000256" key="13">
    <source>
        <dbReference type="ARBA" id="ARBA00071271"/>
    </source>
</evidence>
<dbReference type="PANTHER" id="PTHR43501">
    <property type="entry name" value="CYTOSOL NON-SPECIFIC DIPEPTIDASE"/>
    <property type="match status" value="1"/>
</dbReference>
<gene>
    <name evidence="19" type="primary">pepD</name>
    <name evidence="19" type="ORF">DSM106044_04296</name>
</gene>
<feature type="domain" description="Peptidase M20 dimerisation" evidence="18">
    <location>
        <begin position="207"/>
        <end position="290"/>
    </location>
</feature>
<keyword evidence="3" id="KW-0645">Protease</keyword>
<dbReference type="GO" id="GO:0070573">
    <property type="term" value="F:metallodipeptidase activity"/>
    <property type="evidence" value="ECO:0007669"/>
    <property type="project" value="TreeGrafter"/>
</dbReference>
<evidence type="ECO:0000256" key="1">
    <source>
        <dbReference type="ARBA" id="ARBA00001941"/>
    </source>
</evidence>
<dbReference type="InterPro" id="IPR002933">
    <property type="entry name" value="Peptidase_M20"/>
</dbReference>
<accession>A0A4U8Q2U7</accession>
<dbReference type="PRINTS" id="PR00934">
    <property type="entry name" value="XHISDIPTASE"/>
</dbReference>
<dbReference type="FunFam" id="3.40.630.10:FF:000018">
    <property type="entry name" value="Aminoacyl-histidine dipeptidase PepD"/>
    <property type="match status" value="1"/>
</dbReference>
<evidence type="ECO:0000256" key="3">
    <source>
        <dbReference type="ARBA" id="ARBA00022670"/>
    </source>
</evidence>
<dbReference type="EMBL" id="QGQD01000079">
    <property type="protein sequence ID" value="TLC98966.1"/>
    <property type="molecule type" value="Genomic_DNA"/>
</dbReference>
<comment type="catalytic activity">
    <reaction evidence="9">
        <text>Hydrolysis of dipeptides, preferentially hydrophobic dipeptides including prolyl amino acids.</text>
        <dbReference type="EC" id="3.4.13.18"/>
    </reaction>
</comment>
<dbReference type="RefSeq" id="WP_138003626.1">
    <property type="nucleotide sequence ID" value="NZ_QGQD01000079.1"/>
</dbReference>
<dbReference type="PIRSF" id="PIRSF016599">
    <property type="entry name" value="Xaa-His_dipept"/>
    <property type="match status" value="1"/>
</dbReference>
<evidence type="ECO:0000313" key="20">
    <source>
        <dbReference type="Proteomes" id="UP000306509"/>
    </source>
</evidence>
<dbReference type="NCBIfam" id="TIGR01893">
    <property type="entry name" value="aa-his-dipept"/>
    <property type="match status" value="1"/>
</dbReference>
<keyword evidence="20" id="KW-1185">Reference proteome</keyword>
<reference evidence="19 20" key="1">
    <citation type="journal article" date="2019" name="Anaerobe">
        <title>Detection of Robinsoniella peoriensis in multiple bone samples of a trauma patient.</title>
        <authorList>
            <person name="Schrottner P."/>
            <person name="Hartwich K."/>
            <person name="Bunk B."/>
            <person name="Schober I."/>
            <person name="Helbig S."/>
            <person name="Rudolph W.W."/>
            <person name="Gunzer F."/>
        </authorList>
    </citation>
    <scope>NUCLEOTIDE SEQUENCE [LARGE SCALE GENOMIC DNA]</scope>
    <source>
        <strain evidence="19 20">DSM 106044</strain>
    </source>
</reference>
<dbReference type="STRING" id="180332.GCA_000797495_02633"/>
<dbReference type="InterPro" id="IPR001160">
    <property type="entry name" value="Peptidase_M20C"/>
</dbReference>
<organism evidence="19 20">
    <name type="scientific">Robinsoniella peoriensis</name>
    <dbReference type="NCBI Taxonomy" id="180332"/>
    <lineage>
        <taxon>Bacteria</taxon>
        <taxon>Bacillati</taxon>
        <taxon>Bacillota</taxon>
        <taxon>Clostridia</taxon>
        <taxon>Lachnospirales</taxon>
        <taxon>Lachnospiraceae</taxon>
        <taxon>Robinsoniella</taxon>
    </lineage>
</organism>
<sequence>MGVLSNLEPNSVFKFFEEICSIPHGSGNVEQISAYLVKFAKDRNLEYYQDELKNVIIIKEAAKGYEQEKPVIIQGHMDMVAVKTPDSDIDMENDGLSLGIDGDFIYAKNTSLGGDDGIAVAFALALMDSDSLEHPRLEAILTVDEEVGLDGAKGIDLSMLKGKQLINIDSEEEGFLLTSCAGGCSLRCTIPVAREKREGITYEISMTGLLGGHSGIEIHKERGNANCLMGRLLYQTAKEVPVSLVSLEGGEKDNAIPKAAKAVVLISEADAANFEAAVKKFEGAMQHELAVKDPDAKVKMEKKESAVKDCLTKDAFDRIATYLIAVPNGVQAMSASIKGLVETSVNLGVMKLEENEFKAAGAVRSSVQTSKDYLIDRITGLCAMAGGSYSQEGDYPAWEYKLESPLRDKMLSVYQDMYGKDMIPQAIHAGLECGLLSGKIEGLDCVSIGPDMVHVHTTDEKLSISSTRRVWEYLVEVLKRK</sequence>
<evidence type="ECO:0000256" key="2">
    <source>
        <dbReference type="ARBA" id="ARBA00001947"/>
    </source>
</evidence>
<keyword evidence="6" id="KW-0862">Zinc</keyword>
<comment type="cofactor">
    <cofactor evidence="2">
        <name>Zn(2+)</name>
        <dbReference type="ChEBI" id="CHEBI:29105"/>
    </cofactor>
</comment>
<evidence type="ECO:0000313" key="19">
    <source>
        <dbReference type="EMBL" id="TLC98966.1"/>
    </source>
</evidence>
<dbReference type="AlphaFoldDB" id="A0A4U8Q2U7"/>
<dbReference type="InterPro" id="IPR011650">
    <property type="entry name" value="Peptidase_M20_dimer"/>
</dbReference>
<evidence type="ECO:0000256" key="6">
    <source>
        <dbReference type="ARBA" id="ARBA00022833"/>
    </source>
</evidence>
<evidence type="ECO:0000256" key="14">
    <source>
        <dbReference type="ARBA" id="ARBA00075285"/>
    </source>
</evidence>
<dbReference type="GO" id="GO:0046872">
    <property type="term" value="F:metal ion binding"/>
    <property type="evidence" value="ECO:0007669"/>
    <property type="project" value="UniProtKB-KW"/>
</dbReference>